<evidence type="ECO:0000259" key="4">
    <source>
        <dbReference type="Pfam" id="PF00155"/>
    </source>
</evidence>
<dbReference type="PROSITE" id="PS00599">
    <property type="entry name" value="AA_TRANSFER_CLASS_2"/>
    <property type="match status" value="1"/>
</dbReference>
<dbReference type="Gene3D" id="3.90.1150.10">
    <property type="entry name" value="Aspartate Aminotransferase, domain 1"/>
    <property type="match status" value="1"/>
</dbReference>
<comment type="similarity">
    <text evidence="3">Belongs to the class-II pyridoxal-phosphate-dependent aminotransferase family.</text>
</comment>
<keyword evidence="2 3" id="KW-0663">Pyridoxal phosphate</keyword>
<keyword evidence="6" id="KW-1185">Reference proteome</keyword>
<dbReference type="EMBL" id="QIBX01000022">
    <property type="protein sequence ID" value="RNL37811.1"/>
    <property type="molecule type" value="Genomic_DNA"/>
</dbReference>
<dbReference type="Gene3D" id="3.40.640.10">
    <property type="entry name" value="Type I PLP-dependent aspartate aminotransferase-like (Major domain)"/>
    <property type="match status" value="1"/>
</dbReference>
<gene>
    <name evidence="5" type="ORF">DMP06_10040</name>
</gene>
<dbReference type="Pfam" id="PF00155">
    <property type="entry name" value="Aminotran_1_2"/>
    <property type="match status" value="1"/>
</dbReference>
<evidence type="ECO:0000256" key="1">
    <source>
        <dbReference type="ARBA" id="ARBA00001933"/>
    </source>
</evidence>
<protein>
    <recommendedName>
        <fullName evidence="4">Aminotransferase class I/classII large domain-containing protein</fullName>
    </recommendedName>
</protein>
<evidence type="ECO:0000313" key="6">
    <source>
        <dbReference type="Proteomes" id="UP000269591"/>
    </source>
</evidence>
<comment type="caution">
    <text evidence="5">The sequence shown here is derived from an EMBL/GenBank/DDBJ whole genome shotgun (WGS) entry which is preliminary data.</text>
</comment>
<dbReference type="InterPro" id="IPR015424">
    <property type="entry name" value="PyrdxlP-dep_Trfase"/>
</dbReference>
<dbReference type="CDD" id="cd00609">
    <property type="entry name" value="AAT_like"/>
    <property type="match status" value="1"/>
</dbReference>
<feature type="domain" description="Aminotransferase class I/classII large" evidence="4">
    <location>
        <begin position="118"/>
        <end position="423"/>
    </location>
</feature>
<comment type="cofactor">
    <cofactor evidence="1 3">
        <name>pyridoxal 5'-phosphate</name>
        <dbReference type="ChEBI" id="CHEBI:597326"/>
    </cofactor>
</comment>
<dbReference type="PANTHER" id="PTHR42885">
    <property type="entry name" value="HISTIDINOL-PHOSPHATE AMINOTRANSFERASE-RELATED"/>
    <property type="match status" value="1"/>
</dbReference>
<evidence type="ECO:0000256" key="2">
    <source>
        <dbReference type="ARBA" id="ARBA00022898"/>
    </source>
</evidence>
<evidence type="ECO:0000313" key="5">
    <source>
        <dbReference type="EMBL" id="RNL37811.1"/>
    </source>
</evidence>
<reference evidence="6" key="1">
    <citation type="submission" date="2018-05" db="EMBL/GenBank/DDBJ databases">
        <title>Genome Sequencing of selected type strains of the family Eggerthellaceae.</title>
        <authorList>
            <person name="Danylec N."/>
            <person name="Stoll D.A."/>
            <person name="Doetsch A."/>
            <person name="Huch M."/>
        </authorList>
    </citation>
    <scope>NUCLEOTIDE SEQUENCE [LARGE SCALE GENOMIC DNA]</scope>
    <source>
        <strain evidence="6">DSM 24851</strain>
    </source>
</reference>
<name>A0A3N0ASF5_9ACTN</name>
<dbReference type="AlphaFoldDB" id="A0A3N0ASF5"/>
<accession>A0A3N0ASF5</accession>
<dbReference type="InterPro" id="IPR001917">
    <property type="entry name" value="Aminotrans_II_pyridoxalP_BS"/>
</dbReference>
<dbReference type="GO" id="GO:0030170">
    <property type="term" value="F:pyridoxal phosphate binding"/>
    <property type="evidence" value="ECO:0007669"/>
    <property type="project" value="InterPro"/>
</dbReference>
<dbReference type="InterPro" id="IPR015422">
    <property type="entry name" value="PyrdxlP-dep_Trfase_small"/>
</dbReference>
<dbReference type="InterPro" id="IPR004839">
    <property type="entry name" value="Aminotransferase_I/II_large"/>
</dbReference>
<dbReference type="SUPFAM" id="SSF53383">
    <property type="entry name" value="PLP-dependent transferases"/>
    <property type="match status" value="1"/>
</dbReference>
<dbReference type="GO" id="GO:0016740">
    <property type="term" value="F:transferase activity"/>
    <property type="evidence" value="ECO:0007669"/>
    <property type="project" value="InterPro"/>
</dbReference>
<sequence length="443" mass="48233">MLVCFVGVMLGAFDASSSGKIERSNTNLTLNFAFATLLHCVKALLCLHGFSPWGIFHFGSMGIARRFYHMYGIREVLLTQVRGDYSEHLSVGDFKLDCSMGSNPYGTPPISIPEITLRDLAEYPETDAALVSALRERFAPILDITPDMLVFSCGSIASCMELTRMCMVPGKTIVCMAPTFTAVTDDMATYGPAFKRVYLRPEDNYAFDAQALIDAIEENPGAYVYVDNPNNPTGQVFPLEDVRRVVRAARDAGSFITMDEAYGDYMPDDQSALNLVSEFDNLAVVRTFSKGWGLAGVRLGYTVAQPQVAAALHKVNVPYSKNSIAHELACQAIASGWALRTRERVLRDKPRVLDALAACKNLHVAHSSNGVCISMVYVDDDQIDLEQVFAQAGVRVVTCAGYDGLGKNAVRLNLHENVDALVELIAQVDELAGRAIASGGSSK</sequence>
<proteinExistence type="inferred from homology"/>
<dbReference type="Proteomes" id="UP000269591">
    <property type="component" value="Unassembled WGS sequence"/>
</dbReference>
<dbReference type="InterPro" id="IPR015421">
    <property type="entry name" value="PyrdxlP-dep_Trfase_major"/>
</dbReference>
<evidence type="ECO:0000256" key="3">
    <source>
        <dbReference type="RuleBase" id="RU003693"/>
    </source>
</evidence>
<organism evidence="5 6">
    <name type="scientific">Slackia equolifaciens</name>
    <dbReference type="NCBI Taxonomy" id="498718"/>
    <lineage>
        <taxon>Bacteria</taxon>
        <taxon>Bacillati</taxon>
        <taxon>Actinomycetota</taxon>
        <taxon>Coriobacteriia</taxon>
        <taxon>Eggerthellales</taxon>
        <taxon>Eggerthellaceae</taxon>
        <taxon>Slackia</taxon>
    </lineage>
</organism>